<keyword evidence="2" id="KW-1185">Reference proteome</keyword>
<organism evidence="1 2">
    <name type="scientific">Cafeteria roenbergensis virus (strain BV-PW1)</name>
    <name type="common">CroV</name>
    <dbReference type="NCBI Taxonomy" id="693272"/>
    <lineage>
        <taxon>Viruses</taxon>
        <taxon>Varidnaviria</taxon>
        <taxon>Bamfordvirae</taxon>
        <taxon>Nucleocytoviricota</taxon>
        <taxon>Megaviricetes</taxon>
        <taxon>Imitervirales</taxon>
        <taxon>Mimiviridae</taxon>
        <taxon>Aliimimivirinae</taxon>
        <taxon>Rheavirus</taxon>
        <taxon>Rheavirus sinusmexicani</taxon>
    </lineage>
</organism>
<name>E3T4V0_CROVB</name>
<dbReference type="RefSeq" id="YP_003969812.1">
    <property type="nucleotide sequence ID" value="NC_014637.1"/>
</dbReference>
<reference evidence="1 2" key="1">
    <citation type="journal article" date="2010" name="Proc. Natl. Acad. Sci. U.S.A.">
        <title>Giant virus with a remarkable complement of genes infects marine zooplankton.</title>
        <authorList>
            <person name="Fischer M.G."/>
            <person name="Allen M.J."/>
            <person name="Wilson W.H."/>
            <person name="Suttle C.A."/>
        </authorList>
    </citation>
    <scope>NUCLEOTIDE SEQUENCE [LARGE SCALE GENOMIC DNA]</scope>
    <source>
        <strain evidence="1 2">BV-PW1</strain>
    </source>
</reference>
<dbReference type="KEGG" id="vg:9887582"/>
<protein>
    <submittedName>
        <fullName evidence="1">Uncharacterized protein</fullName>
    </submittedName>
</protein>
<accession>E3T4V0</accession>
<gene>
    <name evidence="1" type="ORF">crov180</name>
</gene>
<dbReference type="EMBL" id="GU244497">
    <property type="protein sequence ID" value="ADO67213.1"/>
    <property type="molecule type" value="Genomic_DNA"/>
</dbReference>
<evidence type="ECO:0000313" key="1">
    <source>
        <dbReference type="EMBL" id="ADO67213.1"/>
    </source>
</evidence>
<dbReference type="Proteomes" id="UP000029781">
    <property type="component" value="Segment"/>
</dbReference>
<dbReference type="GeneID" id="9887582"/>
<sequence>MSSLDKLTKITHEISDLKKQLGSLISKRNNILLELLKKSSSKFITFNLFKNNSDILITQNDIECENCMSETDIISDDNSDEDTDK</sequence>
<proteinExistence type="predicted"/>
<organismHost>
    <name type="scientific">Cafeteria roenbergensis</name>
    <name type="common">Marine flagellate</name>
    <dbReference type="NCBI Taxonomy" id="33653"/>
</organismHost>
<evidence type="ECO:0000313" key="2">
    <source>
        <dbReference type="Proteomes" id="UP000029781"/>
    </source>
</evidence>